<dbReference type="InterPro" id="IPR016040">
    <property type="entry name" value="NAD(P)-bd_dom"/>
</dbReference>
<dbReference type="CDD" id="cd05252">
    <property type="entry name" value="CDP_GD_SDR_e"/>
    <property type="match status" value="1"/>
</dbReference>
<keyword evidence="2" id="KW-0456">Lyase</keyword>
<proteinExistence type="predicted"/>
<dbReference type="GO" id="GO:0047733">
    <property type="term" value="F:CDP-glucose 4,6-dehydratase activity"/>
    <property type="evidence" value="ECO:0007669"/>
    <property type="project" value="UniProtKB-EC"/>
</dbReference>
<sequence length="359" mass="40560">MDIDQNFWQNKRIFLTGHTGFKGSWLSLWLSSLGAQVIGYALSPPSKPSMFEICQIDQITDSTLADIRDQESLTQALHSAKADIVIHMAAQTLVRKSYQNPVETYSVNVLGTVNLLDAVRANPGIRAVLNVTTDKCYENKEWVWGYRENDVLGGYDPYSSSKACSELITAAYRNSFFHPQEYASHKVALASARAGNVIGGGDWAQDRLIPDLMQALLSEEKLSLRNPRAIRPWQHVLEPLSGYLTLAQKLYTDGPGYAEAWNFGPDASDTQPVEWVAKTLCSKWGKTAQYEIGPKNHLHEAAFLMLDCAKAKKELNWIPRWNLEKALEKVVEWYKAYQDKQDLQALCLRQITEYTHCKN</sequence>
<dbReference type="InterPro" id="IPR013445">
    <property type="entry name" value="CDP_4_6_deHydtase"/>
</dbReference>
<protein>
    <submittedName>
        <fullName evidence="2">CDP-glucose 4,6-dehydratase</fullName>
        <ecNumber evidence="2">4.2.1.45</ecNumber>
    </submittedName>
</protein>
<dbReference type="Proteomes" id="UP000238916">
    <property type="component" value="Unassembled WGS sequence"/>
</dbReference>
<dbReference type="EC" id="4.2.1.45" evidence="2"/>
<dbReference type="Gene3D" id="3.90.25.10">
    <property type="entry name" value="UDP-galactose 4-epimerase, domain 1"/>
    <property type="match status" value="1"/>
</dbReference>
<accession>A0A2U3LV68</accession>
<dbReference type="PANTHER" id="PTHR43000">
    <property type="entry name" value="DTDP-D-GLUCOSE 4,6-DEHYDRATASE-RELATED"/>
    <property type="match status" value="1"/>
</dbReference>
<evidence type="ECO:0000313" key="2">
    <source>
        <dbReference type="EMBL" id="SPF55830.1"/>
    </source>
</evidence>
<feature type="domain" description="NAD(P)-binding" evidence="1">
    <location>
        <begin position="15"/>
        <end position="329"/>
    </location>
</feature>
<dbReference type="InterPro" id="IPR036291">
    <property type="entry name" value="NAD(P)-bd_dom_sf"/>
</dbReference>
<dbReference type="Pfam" id="PF16363">
    <property type="entry name" value="GDP_Man_Dehyd"/>
    <property type="match status" value="1"/>
</dbReference>
<dbReference type="Gene3D" id="3.40.50.720">
    <property type="entry name" value="NAD(P)-binding Rossmann-like Domain"/>
    <property type="match status" value="1"/>
</dbReference>
<evidence type="ECO:0000313" key="3">
    <source>
        <dbReference type="Proteomes" id="UP000238916"/>
    </source>
</evidence>
<dbReference type="AlphaFoldDB" id="A0A2U3LV68"/>
<evidence type="ECO:0000259" key="1">
    <source>
        <dbReference type="Pfam" id="PF16363"/>
    </source>
</evidence>
<name>A0A2U3LV68_9FIRM</name>
<dbReference type="SUPFAM" id="SSF51735">
    <property type="entry name" value="NAD(P)-binding Rossmann-fold domains"/>
    <property type="match status" value="1"/>
</dbReference>
<dbReference type="NCBIfam" id="TIGR02622">
    <property type="entry name" value="CDP_4_6_dhtase"/>
    <property type="match status" value="1"/>
</dbReference>
<gene>
    <name evidence="2" type="primary">rfbG</name>
    <name evidence="2" type="ORF">SBF1_870013</name>
</gene>
<organism evidence="2 3">
    <name type="scientific">Candidatus Desulfosporosinus infrequens</name>
    <dbReference type="NCBI Taxonomy" id="2043169"/>
    <lineage>
        <taxon>Bacteria</taxon>
        <taxon>Bacillati</taxon>
        <taxon>Bacillota</taxon>
        <taxon>Clostridia</taxon>
        <taxon>Eubacteriales</taxon>
        <taxon>Desulfitobacteriaceae</taxon>
        <taxon>Desulfosporosinus</taxon>
    </lineage>
</organism>
<dbReference type="OrthoDB" id="9779041at2"/>
<dbReference type="EMBL" id="OMOF01000856">
    <property type="protein sequence ID" value="SPF55830.1"/>
    <property type="molecule type" value="Genomic_DNA"/>
</dbReference>
<reference evidence="3" key="1">
    <citation type="submission" date="2018-02" db="EMBL/GenBank/DDBJ databases">
        <authorList>
            <person name="Hausmann B."/>
        </authorList>
    </citation>
    <scope>NUCLEOTIDE SEQUENCE [LARGE SCALE GENOMIC DNA]</scope>
    <source>
        <strain evidence="3">Peat soil MAG SbF1</strain>
    </source>
</reference>